<keyword evidence="6" id="KW-0472">Membrane</keyword>
<gene>
    <name evidence="8" type="ORF">AFUS01_LOCUS47257</name>
</gene>
<evidence type="ECO:0000313" key="8">
    <source>
        <dbReference type="EMBL" id="CAG7838271.1"/>
    </source>
</evidence>
<keyword evidence="2" id="KW-0677">Repeat</keyword>
<evidence type="ECO:0000256" key="1">
    <source>
        <dbReference type="ARBA" id="ARBA00004374"/>
    </source>
</evidence>
<comment type="caution">
    <text evidence="8">The sequence shown here is derived from an EMBL/GenBank/DDBJ whole genome shotgun (WGS) entry which is preliminary data.</text>
</comment>
<dbReference type="AlphaFoldDB" id="A0A8J2LUP8"/>
<keyword evidence="3" id="KW-1000">Mitochondrion outer membrane</keyword>
<proteinExistence type="inferred from homology"/>
<dbReference type="InterPro" id="IPR018108">
    <property type="entry name" value="MCP_transmembrane"/>
</dbReference>
<dbReference type="EMBL" id="CAJVCH010571689">
    <property type="protein sequence ID" value="CAG7838271.1"/>
    <property type="molecule type" value="Genomic_DNA"/>
</dbReference>
<feature type="repeat" description="Solcar" evidence="6">
    <location>
        <begin position="119"/>
        <end position="207"/>
    </location>
</feature>
<keyword evidence="7" id="KW-0813">Transport</keyword>
<evidence type="ECO:0000256" key="6">
    <source>
        <dbReference type="PROSITE-ProRule" id="PRU00282"/>
    </source>
</evidence>
<dbReference type="OrthoDB" id="10253709at2759"/>
<dbReference type="PANTHER" id="PTHR10780:SF18">
    <property type="entry name" value="LD43650P"/>
    <property type="match status" value="1"/>
</dbReference>
<protein>
    <recommendedName>
        <fullName evidence="10">Mitochondrial carrier protein</fullName>
    </recommendedName>
</protein>
<evidence type="ECO:0000256" key="5">
    <source>
        <dbReference type="ARBA" id="ARBA00023128"/>
    </source>
</evidence>
<keyword evidence="6 7" id="KW-0812">Transmembrane</keyword>
<dbReference type="GO" id="GO:0005741">
    <property type="term" value="C:mitochondrial outer membrane"/>
    <property type="evidence" value="ECO:0007669"/>
    <property type="project" value="UniProtKB-SubCell"/>
</dbReference>
<sequence length="314" mass="34732">MDLSCVENLAQKINLDLKTWGIQCGFIVAYHPLDYCKTLVQVGYEPFPPVESWFFGSTYLGLPNMFQYLRYLKSVDGFSGCYRGLTARLCGSTVSACVYNTLSKKVSISEDHTTDSDVPSFLKKTAVEIVCVTGSTIVAHPFHVIAVRTMAQFVGRETIYQSLWGSICEIYGKEGIKGFFSGVIPRLVGDIIYISISATIVYIACRHFGKSKLTDQAGSMTGNMVASSFSYPFQVVSNTIIVNNSGLAVGCAPHTRPFYNWVDAYRSLKYEKQLKRGSSLVGRAYTGPTYLVNGRPRPYGFYFGPVHLPGASYK</sequence>
<reference evidence="8" key="1">
    <citation type="submission" date="2021-06" db="EMBL/GenBank/DDBJ databases">
        <authorList>
            <person name="Hodson N. C."/>
            <person name="Mongue J. A."/>
            <person name="Jaron S. K."/>
        </authorList>
    </citation>
    <scope>NUCLEOTIDE SEQUENCE</scope>
</reference>
<keyword evidence="5" id="KW-0496">Mitochondrion</keyword>
<evidence type="ECO:0000256" key="7">
    <source>
        <dbReference type="RuleBase" id="RU000488"/>
    </source>
</evidence>
<keyword evidence="4" id="KW-1133">Transmembrane helix</keyword>
<name>A0A8J2LUP8_9HEXA</name>
<evidence type="ECO:0000256" key="2">
    <source>
        <dbReference type="ARBA" id="ARBA00022737"/>
    </source>
</evidence>
<evidence type="ECO:0000256" key="4">
    <source>
        <dbReference type="ARBA" id="ARBA00022989"/>
    </source>
</evidence>
<dbReference type="Proteomes" id="UP000708208">
    <property type="component" value="Unassembled WGS sequence"/>
</dbReference>
<comment type="subcellular location">
    <subcellularLocation>
        <location evidence="1">Mitochondrion outer membrane</location>
        <topology evidence="1">Multi-pass membrane protein</topology>
    </subcellularLocation>
</comment>
<comment type="similarity">
    <text evidence="7">Belongs to the mitochondrial carrier (TC 2.A.29) family.</text>
</comment>
<dbReference type="PROSITE" id="PS50920">
    <property type="entry name" value="SOLCAR"/>
    <property type="match status" value="1"/>
</dbReference>
<evidence type="ECO:0008006" key="10">
    <source>
        <dbReference type="Google" id="ProtNLM"/>
    </source>
</evidence>
<keyword evidence="9" id="KW-1185">Reference proteome</keyword>
<accession>A0A8J2LUP8</accession>
<evidence type="ECO:0000256" key="3">
    <source>
        <dbReference type="ARBA" id="ARBA00022787"/>
    </source>
</evidence>
<organism evidence="8 9">
    <name type="scientific">Allacma fusca</name>
    <dbReference type="NCBI Taxonomy" id="39272"/>
    <lineage>
        <taxon>Eukaryota</taxon>
        <taxon>Metazoa</taxon>
        <taxon>Ecdysozoa</taxon>
        <taxon>Arthropoda</taxon>
        <taxon>Hexapoda</taxon>
        <taxon>Collembola</taxon>
        <taxon>Symphypleona</taxon>
        <taxon>Sminthuridae</taxon>
        <taxon>Allacma</taxon>
    </lineage>
</organism>
<dbReference type="Pfam" id="PF00153">
    <property type="entry name" value="Mito_carr"/>
    <property type="match status" value="1"/>
</dbReference>
<dbReference type="PANTHER" id="PTHR10780">
    <property type="entry name" value="MITOCHONDRIAL CARRIER HOMOLOG"/>
    <property type="match status" value="1"/>
</dbReference>
<evidence type="ECO:0000313" key="9">
    <source>
        <dbReference type="Proteomes" id="UP000708208"/>
    </source>
</evidence>